<feature type="signal peptide" evidence="15">
    <location>
        <begin position="1"/>
        <end position="23"/>
    </location>
</feature>
<proteinExistence type="inferred from homology"/>
<dbReference type="Pfam" id="PF01477">
    <property type="entry name" value="PLAT"/>
    <property type="match status" value="1"/>
</dbReference>
<evidence type="ECO:0000259" key="16">
    <source>
        <dbReference type="PROSITE" id="PS50095"/>
    </source>
</evidence>
<feature type="domain" description="Lipoxygenase" evidence="17">
    <location>
        <begin position="140"/>
        <end position="688"/>
    </location>
</feature>
<dbReference type="PROSITE" id="PS00081">
    <property type="entry name" value="LIPOXYGENASE_2"/>
    <property type="match status" value="1"/>
</dbReference>
<evidence type="ECO:0000256" key="13">
    <source>
        <dbReference type="PROSITE-ProRule" id="PRU00152"/>
    </source>
</evidence>
<comment type="subcellular location">
    <subcellularLocation>
        <location evidence="1">Cytoplasm</location>
    </subcellularLocation>
</comment>
<dbReference type="PROSITE" id="PS50095">
    <property type="entry name" value="PLAT"/>
    <property type="match status" value="1"/>
</dbReference>
<evidence type="ECO:0000313" key="19">
    <source>
        <dbReference type="RefSeq" id="XP_029020121.1"/>
    </source>
</evidence>
<keyword evidence="18" id="KW-1185">Reference proteome</keyword>
<dbReference type="GO" id="GO:0005737">
    <property type="term" value="C:cytoplasm"/>
    <property type="evidence" value="ECO:0007669"/>
    <property type="project" value="UniProtKB-SubCell"/>
</dbReference>
<dbReference type="InterPro" id="IPR020834">
    <property type="entry name" value="LipOase_CS"/>
</dbReference>
<evidence type="ECO:0000313" key="18">
    <source>
        <dbReference type="Proteomes" id="UP000515150"/>
    </source>
</evidence>
<dbReference type="FunFam" id="1.20.245.10:FF:000001">
    <property type="entry name" value="Arachidonate 5-lipoxygenase a"/>
    <property type="match status" value="1"/>
</dbReference>
<keyword evidence="4" id="KW-0963">Cytoplasm</keyword>
<comment type="cofactor">
    <cofactor evidence="10">
        <name>Fe cation</name>
        <dbReference type="ChEBI" id="CHEBI:24875"/>
    </cofactor>
    <text evidence="10">Binds 1 Fe cation per subunit.</text>
</comment>
<feature type="binding site" evidence="11">
    <location>
        <position position="101"/>
    </location>
    <ligand>
        <name>Ca(2+)</name>
        <dbReference type="ChEBI" id="CHEBI:29108"/>
        <label>1</label>
    </ligand>
</feature>
<accession>A0A6P7NJP4</accession>
<feature type="binding site" evidence="10">
    <location>
        <position position="385"/>
    </location>
    <ligand>
        <name>Fe cation</name>
        <dbReference type="ChEBI" id="CHEBI:24875"/>
        <note>catalytic</note>
    </ligand>
</feature>
<dbReference type="Proteomes" id="UP000515150">
    <property type="component" value="Chromosome 1"/>
</dbReference>
<evidence type="ECO:0000256" key="14">
    <source>
        <dbReference type="RuleBase" id="RU003974"/>
    </source>
</evidence>
<keyword evidence="6 14" id="KW-0223">Dioxygenase</keyword>
<feature type="domain" description="PLAT" evidence="16">
    <location>
        <begin position="21"/>
        <end position="140"/>
    </location>
</feature>
<evidence type="ECO:0000256" key="1">
    <source>
        <dbReference type="ARBA" id="ARBA00004496"/>
    </source>
</evidence>
<dbReference type="PROSITE" id="PS00711">
    <property type="entry name" value="LIPOXYGENASE_1"/>
    <property type="match status" value="1"/>
</dbReference>
<dbReference type="SMART" id="SM00308">
    <property type="entry name" value="LH2"/>
    <property type="match status" value="1"/>
</dbReference>
<dbReference type="InterPro" id="IPR013819">
    <property type="entry name" value="LipOase_C"/>
</dbReference>
<dbReference type="OrthoDB" id="407298at2759"/>
<dbReference type="Gene3D" id="1.20.245.10">
    <property type="entry name" value="Lipoxygenase-1, Domain 5"/>
    <property type="match status" value="1"/>
</dbReference>
<gene>
    <name evidence="19" type="primary">LOC114863328</name>
</gene>
<evidence type="ECO:0000256" key="11">
    <source>
        <dbReference type="PIRSR" id="PIRSR601885-2"/>
    </source>
</evidence>
<dbReference type="RefSeq" id="XP_029020121.1">
    <property type="nucleotide sequence ID" value="XM_029164288.3"/>
</dbReference>
<sequence>MHSSSRLRLVIILLLSKGNMVNYEVTVFTGNRAEATTLNNVFIKLVGTDGESKRKWLMGLKGASAFIRGAVSSFNICCPASLGELVLIQLDKQRLPLFPEDSWFPAKVEVKSPEGNIYRFPIHGWINNSNTHYFREGTALKVFEDTHHLGAYSRLQEMKKREQDYNWAVYMEGMPHCIKADNPLSLPCEVMFSFTKASEFAFTASTGLVELKLKGLADCKKPWTDIDSISRVFWCKQTEISEYVEEHWKEDAFFGYQFLNGVNPRLIRRCSALPSNLSVTDDMVFPSGQYSLAEEMKKGNIFLCDYRNLDGVKANTINGKQQYLTAPLVLLHRTPDAKMMPLAIQLKQTPADNPVFLPSDSEYDWLTAKIFVRSADFNEHQLNTHLLRTHLLAEVFAVSLLRNLPMVHPLYKLLIPHTRYTLQINYLARLFLISETGVFTKFSASGGEGMTTILKRSLSSMTYSSLCLPEDIAERGLEAVPNFYYKDDGLRLWEIIHRFVERVLGHYYKSDTDVQKDSELQKWIGDIFEHGFLSQASTGIPQGFSTMTELNKFVTMVIFTGSCQHAAVNSGQYDYGGWMPNTPITLQLPPPTRKGTTSEETMLQTFPDVNTTVQGMSTMWLLSKQSSDFVPFGEYPEEHFTEEIPCELIKDFQAELKKLSSDIKARNSTLKLPYPYLDPTALENSVAI</sequence>
<dbReference type="GeneID" id="114863328"/>
<evidence type="ECO:0000256" key="7">
    <source>
        <dbReference type="ARBA" id="ARBA00023002"/>
    </source>
</evidence>
<feature type="binding site" evidence="10">
    <location>
        <position position="688"/>
    </location>
    <ligand>
        <name>Fe cation</name>
        <dbReference type="ChEBI" id="CHEBI:24875"/>
        <note>catalytic</note>
    </ligand>
</feature>
<keyword evidence="7 14" id="KW-0560">Oxidoreductase</keyword>
<evidence type="ECO:0000256" key="5">
    <source>
        <dbReference type="ARBA" id="ARBA00022723"/>
    </source>
</evidence>
<dbReference type="InterPro" id="IPR000907">
    <property type="entry name" value="LipOase"/>
</dbReference>
<dbReference type="KEGG" id="bspl:114863328"/>
<dbReference type="SUPFAM" id="SSF49723">
    <property type="entry name" value="Lipase/lipooxygenase domain (PLAT/LH2 domain)"/>
    <property type="match status" value="1"/>
</dbReference>
<dbReference type="InterPro" id="IPR020833">
    <property type="entry name" value="LipOase_Fe_BS"/>
</dbReference>
<evidence type="ECO:0000256" key="15">
    <source>
        <dbReference type="SAM" id="SignalP"/>
    </source>
</evidence>
<dbReference type="PRINTS" id="PR00087">
    <property type="entry name" value="LIPOXYGENASE"/>
</dbReference>
<reference evidence="19" key="1">
    <citation type="submission" date="2025-08" db="UniProtKB">
        <authorList>
            <consortium name="RefSeq"/>
        </authorList>
    </citation>
    <scope>IDENTIFICATION</scope>
</reference>
<dbReference type="Gene3D" id="3.10.450.60">
    <property type="match status" value="1"/>
</dbReference>
<comment type="similarity">
    <text evidence="3 14">Belongs to the lipoxygenase family.</text>
</comment>
<dbReference type="Gene3D" id="2.60.60.20">
    <property type="entry name" value="PLAT/LH2 domain"/>
    <property type="match status" value="1"/>
</dbReference>
<dbReference type="GO" id="GO:0034440">
    <property type="term" value="P:lipid oxidation"/>
    <property type="evidence" value="ECO:0007669"/>
    <property type="project" value="InterPro"/>
</dbReference>
<feature type="binding site" evidence="10">
    <location>
        <position position="565"/>
    </location>
    <ligand>
        <name>Fe cation</name>
        <dbReference type="ChEBI" id="CHEBI:24875"/>
        <note>catalytic</note>
    </ligand>
</feature>
<protein>
    <submittedName>
        <fullName evidence="19">Hydroperoxide isomerase ALOXE3-like isoform X1</fullName>
    </submittedName>
</protein>
<dbReference type="InterPro" id="IPR001885">
    <property type="entry name" value="LipOase_mml"/>
</dbReference>
<comment type="pathway">
    <text evidence="2">Lipid metabolism.</text>
</comment>
<keyword evidence="8 10" id="KW-0408">Iron</keyword>
<evidence type="ECO:0000256" key="8">
    <source>
        <dbReference type="ARBA" id="ARBA00023004"/>
    </source>
</evidence>
<dbReference type="GO" id="GO:0005506">
    <property type="term" value="F:iron ion binding"/>
    <property type="evidence" value="ECO:0007669"/>
    <property type="project" value="InterPro"/>
</dbReference>
<evidence type="ECO:0000256" key="4">
    <source>
        <dbReference type="ARBA" id="ARBA00022490"/>
    </source>
</evidence>
<dbReference type="InterPro" id="IPR036226">
    <property type="entry name" value="LipOase_C_sf"/>
</dbReference>
<dbReference type="PANTHER" id="PTHR11771">
    <property type="entry name" value="LIPOXYGENASE"/>
    <property type="match status" value="1"/>
</dbReference>
<name>A0A6P7NJP4_BETSP</name>
<dbReference type="PROSITE" id="PS51393">
    <property type="entry name" value="LIPOXYGENASE_3"/>
    <property type="match status" value="1"/>
</dbReference>
<keyword evidence="15" id="KW-0732">Signal</keyword>
<evidence type="ECO:0000256" key="3">
    <source>
        <dbReference type="ARBA" id="ARBA00009419"/>
    </source>
</evidence>
<evidence type="ECO:0000256" key="2">
    <source>
        <dbReference type="ARBA" id="ARBA00005189"/>
    </source>
</evidence>
<dbReference type="AlphaFoldDB" id="A0A6P7NJP4"/>
<keyword evidence="9" id="KW-0443">Lipid metabolism</keyword>
<dbReference type="InParanoid" id="A0A6P7NJP4"/>
<feature type="site" description="Essential for stabilizing binding to COTL1" evidence="12">
    <location>
        <position position="125"/>
    </location>
</feature>
<feature type="chain" id="PRO_5028365744" evidence="15">
    <location>
        <begin position="24"/>
        <end position="688"/>
    </location>
</feature>
<dbReference type="PRINTS" id="PR00467">
    <property type="entry name" value="MAMLPOXGNASE"/>
</dbReference>
<evidence type="ECO:0000256" key="10">
    <source>
        <dbReference type="PIRSR" id="PIRSR601885-1"/>
    </source>
</evidence>
<keyword evidence="11" id="KW-0106">Calcium</keyword>
<evidence type="ECO:0000256" key="6">
    <source>
        <dbReference type="ARBA" id="ARBA00022964"/>
    </source>
</evidence>
<evidence type="ECO:0000256" key="12">
    <source>
        <dbReference type="PIRSR" id="PIRSR601885-3"/>
    </source>
</evidence>
<keyword evidence="5 10" id="KW-0479">Metal-binding</keyword>
<organism evidence="18 19">
    <name type="scientific">Betta splendens</name>
    <name type="common">Siamese fighting fish</name>
    <dbReference type="NCBI Taxonomy" id="158456"/>
    <lineage>
        <taxon>Eukaryota</taxon>
        <taxon>Metazoa</taxon>
        <taxon>Chordata</taxon>
        <taxon>Craniata</taxon>
        <taxon>Vertebrata</taxon>
        <taxon>Euteleostomi</taxon>
        <taxon>Actinopterygii</taxon>
        <taxon>Neopterygii</taxon>
        <taxon>Teleostei</taxon>
        <taxon>Neoteleostei</taxon>
        <taxon>Acanthomorphata</taxon>
        <taxon>Anabantaria</taxon>
        <taxon>Anabantiformes</taxon>
        <taxon>Anabantoidei</taxon>
        <taxon>Osphronemidae</taxon>
        <taxon>Betta</taxon>
    </lineage>
</organism>
<dbReference type="InterPro" id="IPR001024">
    <property type="entry name" value="PLAT/LH2_dom"/>
</dbReference>
<dbReference type="SUPFAM" id="SSF48484">
    <property type="entry name" value="Lipoxigenase"/>
    <property type="match status" value="1"/>
</dbReference>
<dbReference type="InterPro" id="IPR036392">
    <property type="entry name" value="PLAT/LH2_dom_sf"/>
</dbReference>
<dbReference type="Pfam" id="PF00305">
    <property type="entry name" value="Lipoxygenase"/>
    <property type="match status" value="1"/>
</dbReference>
<dbReference type="GO" id="GO:0016702">
    <property type="term" value="F:oxidoreductase activity, acting on single donors with incorporation of molecular oxygen, incorporation of two atoms of oxygen"/>
    <property type="evidence" value="ECO:0007669"/>
    <property type="project" value="InterPro"/>
</dbReference>
<comment type="caution">
    <text evidence="13">Lacks conserved residue(s) required for the propagation of feature annotation.</text>
</comment>
<evidence type="ECO:0000259" key="17">
    <source>
        <dbReference type="PROSITE" id="PS51393"/>
    </source>
</evidence>
<feature type="binding site" evidence="10">
    <location>
        <position position="390"/>
    </location>
    <ligand>
        <name>Fe cation</name>
        <dbReference type="ChEBI" id="CHEBI:24875"/>
        <note>catalytic</note>
    </ligand>
</feature>
<evidence type="ECO:0000256" key="9">
    <source>
        <dbReference type="ARBA" id="ARBA00023098"/>
    </source>
</evidence>